<accession>A0A370GWM7</accession>
<feature type="transmembrane region" description="Helical" evidence="1">
    <location>
        <begin position="12"/>
        <end position="28"/>
    </location>
</feature>
<keyword evidence="1" id="KW-0472">Membrane</keyword>
<dbReference type="RefSeq" id="WP_158538283.1">
    <property type="nucleotide sequence ID" value="NZ_QQAY01000001.1"/>
</dbReference>
<keyword evidence="1" id="KW-1133">Transmembrane helix</keyword>
<gene>
    <name evidence="2" type="ORF">DFR59_101319</name>
</gene>
<keyword evidence="1" id="KW-0812">Transmembrane</keyword>
<dbReference type="PANTHER" id="PTHR34351:SF2">
    <property type="entry name" value="DUF58 DOMAIN-CONTAINING PROTEIN"/>
    <property type="match status" value="1"/>
</dbReference>
<sequence>MWKTDINGDRILKVGFTIFLLFAIITFFTYQYLLMSVFLLFLLFIQLDDFYLRKVPDSLKLKNQIKKEKLNPGDLESWKLVFENHRLPILNGQILVQFDENVIPMQGDYHSIQSLVELTIPFSILPNQRKEIEIPIEAVERGISKLRKIEVTVNGLLGGGSVLLEYAHILRSEILVYPARNTIHQHQDKEKNMSGLFSIPASLFEDPLQPIGTRDYTSSDSFQHIHWKASARMSQLQTKVFAKTTQRSWMIALNISDGYSISNELELMIRQCAQLIDHAFKNGIPFALVVNIRSFGQAPYFSLGLGEGQKQWQRALEMLAMISQQSFTIPFSSLLSHQLGSHIQVSSLICFGEVAEKSKAGLTSFHQKGIEVYCVKNDNGQGAIIPWNTSAVV</sequence>
<dbReference type="AlphaFoldDB" id="A0A370GWM7"/>
<protein>
    <submittedName>
        <fullName evidence="2">Uncharacterized protein (DUF58 family)</fullName>
    </submittedName>
</protein>
<keyword evidence="3" id="KW-1185">Reference proteome</keyword>
<evidence type="ECO:0000313" key="3">
    <source>
        <dbReference type="Proteomes" id="UP000255326"/>
    </source>
</evidence>
<comment type="caution">
    <text evidence="2">The sequence shown here is derived from an EMBL/GenBank/DDBJ whole genome shotgun (WGS) entry which is preliminary data.</text>
</comment>
<organism evidence="2 3">
    <name type="scientific">Falsibacillus pallidus</name>
    <dbReference type="NCBI Taxonomy" id="493781"/>
    <lineage>
        <taxon>Bacteria</taxon>
        <taxon>Bacillati</taxon>
        <taxon>Bacillota</taxon>
        <taxon>Bacilli</taxon>
        <taxon>Bacillales</taxon>
        <taxon>Bacillaceae</taxon>
        <taxon>Falsibacillus</taxon>
    </lineage>
</organism>
<evidence type="ECO:0000313" key="2">
    <source>
        <dbReference type="EMBL" id="RDI47660.1"/>
    </source>
</evidence>
<reference evidence="2 3" key="1">
    <citation type="submission" date="2018-07" db="EMBL/GenBank/DDBJ databases">
        <title>Genomic Encyclopedia of Type Strains, Phase IV (KMG-IV): sequencing the most valuable type-strain genomes for metagenomic binning, comparative biology and taxonomic classification.</title>
        <authorList>
            <person name="Goeker M."/>
        </authorList>
    </citation>
    <scope>NUCLEOTIDE SEQUENCE [LARGE SCALE GENOMIC DNA]</scope>
    <source>
        <strain evidence="2 3">DSM 25281</strain>
    </source>
</reference>
<dbReference type="EMBL" id="QQAY01000001">
    <property type="protein sequence ID" value="RDI47660.1"/>
    <property type="molecule type" value="Genomic_DNA"/>
</dbReference>
<dbReference type="Proteomes" id="UP000255326">
    <property type="component" value="Unassembled WGS sequence"/>
</dbReference>
<dbReference type="OrthoDB" id="9789943at2"/>
<proteinExistence type="predicted"/>
<name>A0A370GWM7_9BACI</name>
<evidence type="ECO:0000256" key="1">
    <source>
        <dbReference type="SAM" id="Phobius"/>
    </source>
</evidence>
<dbReference type="PANTHER" id="PTHR34351">
    <property type="entry name" value="SLR1927 PROTEIN-RELATED"/>
    <property type="match status" value="1"/>
</dbReference>